<evidence type="ECO:0000313" key="2">
    <source>
        <dbReference type="EMBL" id="GAA1580409.1"/>
    </source>
</evidence>
<evidence type="ECO:0000313" key="3">
    <source>
        <dbReference type="Proteomes" id="UP001501705"/>
    </source>
</evidence>
<feature type="compositionally biased region" description="Low complexity" evidence="1">
    <location>
        <begin position="309"/>
        <end position="318"/>
    </location>
</feature>
<keyword evidence="3" id="KW-1185">Reference proteome</keyword>
<evidence type="ECO:0000256" key="1">
    <source>
        <dbReference type="SAM" id="MobiDB-lite"/>
    </source>
</evidence>
<name>A0ABN2DM00_9ACTN</name>
<organism evidence="2 3">
    <name type="scientific">Kribbella hippodromi</name>
    <dbReference type="NCBI Taxonomy" id="434347"/>
    <lineage>
        <taxon>Bacteria</taxon>
        <taxon>Bacillati</taxon>
        <taxon>Actinomycetota</taxon>
        <taxon>Actinomycetes</taxon>
        <taxon>Propionibacteriales</taxon>
        <taxon>Kribbellaceae</taxon>
        <taxon>Kribbella</taxon>
    </lineage>
</organism>
<gene>
    <name evidence="2" type="ORF">GCM10009804_41230</name>
</gene>
<dbReference type="RefSeq" id="WP_344235208.1">
    <property type="nucleotide sequence ID" value="NZ_BAAAPH010000013.1"/>
</dbReference>
<sequence length="373" mass="37951">MSTPSEGPGPQNTGQHRIDQQLMHGGFTQEQRTAIFEIINTQRALEARQAELAAKQPVARARRIAPYGLAAGAAAMTEPGQEALGWTGDQIAAGAQAVGDWAGQQADATGQEANHFADWAGQQVDNAVQTTKDFGNWAGDQLTSAGHAISEGAQSAGHAISEGTQAAAGAVSGWAVQTWDSAVGVANSVGDTAVHAAHQVGAWATQYADAIAANPSQHAATAAVAVGAVVAATPQLRQAVGRAANAASRWGKAAASAVANAPGAVADRVSKLYNAIRRNPDTQQAAETVNPREMAVVANEITAPAEPKALPAPAEMKAIMPPGSDPAMRPAGTKQLEQATGGENTVLGQQAGERPGTQRGTDPKSTGNNLGGR</sequence>
<feature type="compositionally biased region" description="Polar residues" evidence="1">
    <location>
        <begin position="358"/>
        <end position="373"/>
    </location>
</feature>
<proteinExistence type="predicted"/>
<evidence type="ECO:0008006" key="4">
    <source>
        <dbReference type="Google" id="ProtNLM"/>
    </source>
</evidence>
<comment type="caution">
    <text evidence="2">The sequence shown here is derived from an EMBL/GenBank/DDBJ whole genome shotgun (WGS) entry which is preliminary data.</text>
</comment>
<accession>A0ABN2DM00</accession>
<protein>
    <recommendedName>
        <fullName evidence="4">PPE family protein</fullName>
    </recommendedName>
</protein>
<dbReference type="Proteomes" id="UP001501705">
    <property type="component" value="Unassembled WGS sequence"/>
</dbReference>
<feature type="region of interest" description="Disordered" evidence="1">
    <location>
        <begin position="309"/>
        <end position="373"/>
    </location>
</feature>
<reference evidence="2 3" key="1">
    <citation type="journal article" date="2019" name="Int. J. Syst. Evol. Microbiol.">
        <title>The Global Catalogue of Microorganisms (GCM) 10K type strain sequencing project: providing services to taxonomists for standard genome sequencing and annotation.</title>
        <authorList>
            <consortium name="The Broad Institute Genomics Platform"/>
            <consortium name="The Broad Institute Genome Sequencing Center for Infectious Disease"/>
            <person name="Wu L."/>
            <person name="Ma J."/>
        </authorList>
    </citation>
    <scope>NUCLEOTIDE SEQUENCE [LARGE SCALE GENOMIC DNA]</scope>
    <source>
        <strain evidence="2 3">JCM 15572</strain>
    </source>
</reference>
<feature type="compositionally biased region" description="Polar residues" evidence="1">
    <location>
        <begin position="335"/>
        <end position="348"/>
    </location>
</feature>
<dbReference type="EMBL" id="BAAAPH010000013">
    <property type="protein sequence ID" value="GAA1580409.1"/>
    <property type="molecule type" value="Genomic_DNA"/>
</dbReference>